<feature type="domain" description="RagB/SusD" evidence="6">
    <location>
        <begin position="270"/>
        <end position="357"/>
    </location>
</feature>
<comment type="similarity">
    <text evidence="2">Belongs to the SusD family.</text>
</comment>
<protein>
    <recommendedName>
        <fullName evidence="6">RagB/SusD domain-containing protein</fullName>
    </recommendedName>
</protein>
<dbReference type="InterPro" id="IPR012944">
    <property type="entry name" value="SusD_RagB_dom"/>
</dbReference>
<dbReference type="RefSeq" id="WP_166920832.1">
    <property type="nucleotide sequence ID" value="NZ_JAASRN010000006.1"/>
</dbReference>
<evidence type="ECO:0000256" key="3">
    <source>
        <dbReference type="ARBA" id="ARBA00022729"/>
    </source>
</evidence>
<dbReference type="CDD" id="cd08977">
    <property type="entry name" value="SusD"/>
    <property type="match status" value="1"/>
</dbReference>
<keyword evidence="5" id="KW-0998">Cell outer membrane</keyword>
<dbReference type="GO" id="GO:0009279">
    <property type="term" value="C:cell outer membrane"/>
    <property type="evidence" value="ECO:0007669"/>
    <property type="project" value="UniProtKB-SubCell"/>
</dbReference>
<keyword evidence="4" id="KW-0472">Membrane</keyword>
<dbReference type="Gene3D" id="1.25.40.390">
    <property type="match status" value="1"/>
</dbReference>
<evidence type="ECO:0000256" key="1">
    <source>
        <dbReference type="ARBA" id="ARBA00004442"/>
    </source>
</evidence>
<keyword evidence="3" id="KW-0732">Signal</keyword>
<evidence type="ECO:0000256" key="2">
    <source>
        <dbReference type="ARBA" id="ARBA00006275"/>
    </source>
</evidence>
<reference evidence="7 8" key="1">
    <citation type="submission" date="2020-03" db="EMBL/GenBank/DDBJ databases">
        <title>Genomic Encyclopedia of Type Strains, Phase IV (KMG-IV): sequencing the most valuable type-strain genomes for metagenomic binning, comparative biology and taxonomic classification.</title>
        <authorList>
            <person name="Goeker M."/>
        </authorList>
    </citation>
    <scope>NUCLEOTIDE SEQUENCE [LARGE SCALE GENOMIC DNA]</scope>
    <source>
        <strain evidence="7 8">DSM 5718</strain>
    </source>
</reference>
<evidence type="ECO:0000256" key="4">
    <source>
        <dbReference type="ARBA" id="ARBA00023136"/>
    </source>
</evidence>
<dbReference type="AlphaFoldDB" id="A0A846MTJ6"/>
<name>A0A846MTJ6_9BACT</name>
<gene>
    <name evidence="7" type="ORF">FHS56_002284</name>
</gene>
<dbReference type="InterPro" id="IPR011990">
    <property type="entry name" value="TPR-like_helical_dom_sf"/>
</dbReference>
<evidence type="ECO:0000313" key="7">
    <source>
        <dbReference type="EMBL" id="NIK74751.1"/>
    </source>
</evidence>
<evidence type="ECO:0000256" key="5">
    <source>
        <dbReference type="ARBA" id="ARBA00023237"/>
    </source>
</evidence>
<dbReference type="Pfam" id="PF07980">
    <property type="entry name" value="SusD_RagB"/>
    <property type="match status" value="1"/>
</dbReference>
<dbReference type="SUPFAM" id="SSF48452">
    <property type="entry name" value="TPR-like"/>
    <property type="match status" value="1"/>
</dbReference>
<comment type="subcellular location">
    <subcellularLocation>
        <location evidence="1">Cell outer membrane</location>
    </subcellularLocation>
</comment>
<accession>A0A846MTJ6</accession>
<dbReference type="InterPro" id="IPR018247">
    <property type="entry name" value="EF_Hand_1_Ca_BS"/>
</dbReference>
<dbReference type="Proteomes" id="UP000537126">
    <property type="component" value="Unassembled WGS sequence"/>
</dbReference>
<comment type="caution">
    <text evidence="7">The sequence shown here is derived from an EMBL/GenBank/DDBJ whole genome shotgun (WGS) entry which is preliminary data.</text>
</comment>
<proteinExistence type="inferred from homology"/>
<dbReference type="PROSITE" id="PS00018">
    <property type="entry name" value="EF_HAND_1"/>
    <property type="match status" value="1"/>
</dbReference>
<dbReference type="EMBL" id="JAASRN010000006">
    <property type="protein sequence ID" value="NIK74751.1"/>
    <property type="molecule type" value="Genomic_DNA"/>
</dbReference>
<evidence type="ECO:0000259" key="6">
    <source>
        <dbReference type="Pfam" id="PF07980"/>
    </source>
</evidence>
<organism evidence="7 8">
    <name type="scientific">Thermonema lapsum</name>
    <dbReference type="NCBI Taxonomy" id="28195"/>
    <lineage>
        <taxon>Bacteria</taxon>
        <taxon>Pseudomonadati</taxon>
        <taxon>Bacteroidota</taxon>
        <taxon>Cytophagia</taxon>
        <taxon>Cytophagales</taxon>
        <taxon>Thermonemataceae</taxon>
        <taxon>Thermonema</taxon>
    </lineage>
</organism>
<keyword evidence="8" id="KW-1185">Reference proteome</keyword>
<sequence length="384" mass="42455">MYYRYSASDPRFTGDLLGKGNSTLDNNTFYTTGPYYERYRVIRNCYYLLDGVNNTTAPLSAAQKNGYRGFAKTIIAYQLLLVLNMQNENGIRVDVKDPDNLGPVVSKTQAFQYIANLLNEAANDLSNAGTDFAFDLSSGFNGFDTPATFRQFNRALAARVAVYRQDWTGALTALNGSFLDVDGNGSISLSDLQSVDLQKGPKHFFSTSGGDELNPLYLPLNNGGEVRAAHPSFVSDAEAGDKRADPNDDAGKIRTRIDAFNADGLSSPYDTWVYRSNDAPIPIIRAEELVLIYAEANIQLNNTTDAINALNVVRNAAGLSNYAGSTTQSALIDEMLKQRRYALFAEGHRWIDMRRYGRLNQLPIDRPGDDVWESFPLPANENVN</sequence>
<evidence type="ECO:0000313" key="8">
    <source>
        <dbReference type="Proteomes" id="UP000537126"/>
    </source>
</evidence>